<gene>
    <name evidence="2" type="ORF">BD626DRAFT_494462</name>
</gene>
<name>A0A550CFB5_9AGAR</name>
<feature type="compositionally biased region" description="Basic and acidic residues" evidence="1">
    <location>
        <begin position="58"/>
        <end position="68"/>
    </location>
</feature>
<dbReference type="OrthoDB" id="9999611at2759"/>
<dbReference type="STRING" id="97359.A0A550CFB5"/>
<evidence type="ECO:0008006" key="4">
    <source>
        <dbReference type="Google" id="ProtNLM"/>
    </source>
</evidence>
<dbReference type="Proteomes" id="UP000320762">
    <property type="component" value="Unassembled WGS sequence"/>
</dbReference>
<feature type="compositionally biased region" description="Basic and acidic residues" evidence="1">
    <location>
        <begin position="85"/>
        <end position="100"/>
    </location>
</feature>
<evidence type="ECO:0000313" key="2">
    <source>
        <dbReference type="EMBL" id="TRM63474.1"/>
    </source>
</evidence>
<sequence>MTDPSKTTGQYHSTKGNVVEAIGNATGLDSWQTSGKQEHAEGEGEYNAARAKGYAEGTGDRISGKKDNIVGAVTGDNSQQAQGQARHDKGEAQQEINKHA</sequence>
<feature type="compositionally biased region" description="Polar residues" evidence="1">
    <location>
        <begin position="1"/>
        <end position="16"/>
    </location>
</feature>
<organism evidence="2 3">
    <name type="scientific">Schizophyllum amplum</name>
    <dbReference type="NCBI Taxonomy" id="97359"/>
    <lineage>
        <taxon>Eukaryota</taxon>
        <taxon>Fungi</taxon>
        <taxon>Dikarya</taxon>
        <taxon>Basidiomycota</taxon>
        <taxon>Agaricomycotina</taxon>
        <taxon>Agaricomycetes</taxon>
        <taxon>Agaricomycetidae</taxon>
        <taxon>Agaricales</taxon>
        <taxon>Schizophyllaceae</taxon>
        <taxon>Schizophyllum</taxon>
    </lineage>
</organism>
<keyword evidence="3" id="KW-1185">Reference proteome</keyword>
<dbReference type="EMBL" id="VDMD01000009">
    <property type="protein sequence ID" value="TRM63474.1"/>
    <property type="molecule type" value="Genomic_DNA"/>
</dbReference>
<evidence type="ECO:0000256" key="1">
    <source>
        <dbReference type="SAM" id="MobiDB-lite"/>
    </source>
</evidence>
<protein>
    <recommendedName>
        <fullName evidence="4">CsbD-like domain-containing protein</fullName>
    </recommendedName>
</protein>
<evidence type="ECO:0000313" key="3">
    <source>
        <dbReference type="Proteomes" id="UP000320762"/>
    </source>
</evidence>
<dbReference type="PANTHER" id="PTHR40460">
    <property type="entry name" value="CHROMOSOME 1, WHOLE GENOME SHOTGUN SEQUENCE"/>
    <property type="match status" value="1"/>
</dbReference>
<proteinExistence type="predicted"/>
<dbReference type="AlphaFoldDB" id="A0A550CFB5"/>
<comment type="caution">
    <text evidence="2">The sequence shown here is derived from an EMBL/GenBank/DDBJ whole genome shotgun (WGS) entry which is preliminary data.</text>
</comment>
<dbReference type="PANTHER" id="PTHR40460:SF1">
    <property type="entry name" value="CSBD-LIKE DOMAIN-CONTAINING PROTEIN"/>
    <property type="match status" value="1"/>
</dbReference>
<accession>A0A550CFB5</accession>
<feature type="region of interest" description="Disordered" evidence="1">
    <location>
        <begin position="1"/>
        <end position="100"/>
    </location>
</feature>
<reference evidence="2 3" key="1">
    <citation type="journal article" date="2019" name="New Phytol.">
        <title>Comparative genomics reveals unique wood-decay strategies and fruiting body development in the Schizophyllaceae.</title>
        <authorList>
            <person name="Almasi E."/>
            <person name="Sahu N."/>
            <person name="Krizsan K."/>
            <person name="Balint B."/>
            <person name="Kovacs G.M."/>
            <person name="Kiss B."/>
            <person name="Cseklye J."/>
            <person name="Drula E."/>
            <person name="Henrissat B."/>
            <person name="Nagy I."/>
            <person name="Chovatia M."/>
            <person name="Adam C."/>
            <person name="LaButti K."/>
            <person name="Lipzen A."/>
            <person name="Riley R."/>
            <person name="Grigoriev I.V."/>
            <person name="Nagy L.G."/>
        </authorList>
    </citation>
    <scope>NUCLEOTIDE SEQUENCE [LARGE SCALE GENOMIC DNA]</scope>
    <source>
        <strain evidence="2 3">NL-1724</strain>
    </source>
</reference>